<reference evidence="1" key="1">
    <citation type="submission" date="2024-05" db="EMBL/GenBank/DDBJ databases">
        <title>Planctomycetes of the genus Singulisphaera possess chitinolytic capabilities.</title>
        <authorList>
            <person name="Ivanova A."/>
        </authorList>
    </citation>
    <scope>NUCLEOTIDE SEQUENCE</scope>
    <source>
        <strain evidence="1">Ch08T</strain>
    </source>
</reference>
<evidence type="ECO:0008006" key="2">
    <source>
        <dbReference type="Google" id="ProtNLM"/>
    </source>
</evidence>
<organism evidence="1">
    <name type="scientific">Singulisphaera sp. Ch08</name>
    <dbReference type="NCBI Taxonomy" id="3120278"/>
    <lineage>
        <taxon>Bacteria</taxon>
        <taxon>Pseudomonadati</taxon>
        <taxon>Planctomycetota</taxon>
        <taxon>Planctomycetia</taxon>
        <taxon>Isosphaerales</taxon>
        <taxon>Isosphaeraceae</taxon>
        <taxon>Singulisphaera</taxon>
    </lineage>
</organism>
<sequence length="409" mass="45675">MRILDRFFGPPSEARFARRLADAIRRAGETNPIRFDSREFRLVSAGESANIMNLGNLYGEYRAASRGHRPVILHAFVRSWFDRYKEIPENYEDLGPDLLPTIRPRMFHESGRLEAMIAGSPPLALPHRVVGEHYAGGLVYDLPQSMILVQGRHLDAWETDFDEAFEVACGNLREISRHRWRTPAPGVMASPWGDHYDASRLLILADLIDRDEVDGDLVAMIPNRDTLLLTSSGDDAGLAALASLAEETLMKPRPLHGYPLCLRDDDWVPFFPEPDHPAAGSFRRLRIKSLARDYAEQASLLNELYRKTGDDAFLAGFSAMENPRSGEAMSYSVWAEGVSTLLPETDRVFFFRPGGPQNGEVVASGDWDRVTQVAGHLMTALGAYPERYRVEDFPTDAQLAEISDGSGVS</sequence>
<dbReference type="EMBL" id="CP155447">
    <property type="protein sequence ID" value="XBH06306.1"/>
    <property type="molecule type" value="Genomic_DNA"/>
</dbReference>
<dbReference type="AlphaFoldDB" id="A0AAU7CM56"/>
<protein>
    <recommendedName>
        <fullName evidence="2">DUF1444 family protein</fullName>
    </recommendedName>
</protein>
<evidence type="ECO:0000313" key="1">
    <source>
        <dbReference type="EMBL" id="XBH06306.1"/>
    </source>
</evidence>
<dbReference type="RefSeq" id="WP_406699157.1">
    <property type="nucleotide sequence ID" value="NZ_CP155447.1"/>
</dbReference>
<proteinExistence type="predicted"/>
<name>A0AAU7CM56_9BACT</name>
<gene>
    <name evidence="1" type="ORF">V5E97_09790</name>
</gene>
<accession>A0AAU7CM56</accession>